<dbReference type="GO" id="GO:0000922">
    <property type="term" value="C:spindle pole"/>
    <property type="evidence" value="ECO:0007669"/>
    <property type="project" value="UniProtKB-SubCell"/>
</dbReference>
<dbReference type="InterPro" id="IPR019775">
    <property type="entry name" value="WD40_repeat_CS"/>
</dbReference>
<dbReference type="OrthoDB" id="10251605at2759"/>
<dbReference type="GO" id="GO:0005737">
    <property type="term" value="C:cytoplasm"/>
    <property type="evidence" value="ECO:0007669"/>
    <property type="project" value="UniProtKB-SubCell"/>
</dbReference>
<feature type="region of interest" description="Disordered" evidence="9">
    <location>
        <begin position="279"/>
        <end position="399"/>
    </location>
</feature>
<keyword evidence="3 8" id="KW-0853">WD repeat</keyword>
<dbReference type="InterPro" id="IPR028021">
    <property type="entry name" value="Katanin_C-terminal"/>
</dbReference>
<dbReference type="GO" id="GO:0008017">
    <property type="term" value="F:microtubule binding"/>
    <property type="evidence" value="ECO:0007669"/>
    <property type="project" value="UniProtKB-UniRule"/>
</dbReference>
<feature type="chain" id="PRO_5033044238" description="Katanin p80 WD40 repeat-containing subunit B1" evidence="10">
    <location>
        <begin position="21"/>
        <end position="582"/>
    </location>
</feature>
<name>A0A812C236_ACAPH</name>
<feature type="repeat" description="WD" evidence="8">
    <location>
        <begin position="64"/>
        <end position="105"/>
    </location>
</feature>
<dbReference type="PROSITE" id="PS00678">
    <property type="entry name" value="WD_REPEATS_1"/>
    <property type="match status" value="3"/>
</dbReference>
<dbReference type="GO" id="GO:0051301">
    <property type="term" value="P:cell division"/>
    <property type="evidence" value="ECO:0007669"/>
    <property type="project" value="UniProtKB-KW"/>
</dbReference>
<dbReference type="GO" id="GO:0005813">
    <property type="term" value="C:centrosome"/>
    <property type="evidence" value="ECO:0007669"/>
    <property type="project" value="UniProtKB-SubCell"/>
</dbReference>
<dbReference type="GO" id="GO:0008352">
    <property type="term" value="C:katanin complex"/>
    <property type="evidence" value="ECO:0007669"/>
    <property type="project" value="InterPro"/>
</dbReference>
<dbReference type="Pfam" id="PF13925">
    <property type="entry name" value="Katanin_con80"/>
    <property type="match status" value="1"/>
</dbReference>
<evidence type="ECO:0000256" key="5">
    <source>
        <dbReference type="ARBA" id="ARBA00022737"/>
    </source>
</evidence>
<evidence type="ECO:0000259" key="11">
    <source>
        <dbReference type="Pfam" id="PF13925"/>
    </source>
</evidence>
<keyword evidence="7" id="KW-0131">Cell cycle</keyword>
<dbReference type="GO" id="GO:0007019">
    <property type="term" value="P:microtubule depolymerization"/>
    <property type="evidence" value="ECO:0007669"/>
    <property type="project" value="TreeGrafter"/>
</dbReference>
<dbReference type="HAMAP" id="MF_03022">
    <property type="entry name" value="Katanin_p80_B1"/>
    <property type="match status" value="1"/>
</dbReference>
<dbReference type="SUPFAM" id="SSF50978">
    <property type="entry name" value="WD40 repeat-like"/>
    <property type="match status" value="1"/>
</dbReference>
<dbReference type="GO" id="GO:0051013">
    <property type="term" value="P:microtubule severing"/>
    <property type="evidence" value="ECO:0007669"/>
    <property type="project" value="UniProtKB-UniRule"/>
</dbReference>
<feature type="repeat" description="WD" evidence="8">
    <location>
        <begin position="106"/>
        <end position="147"/>
    </location>
</feature>
<dbReference type="EMBL" id="CAHIKZ030001113">
    <property type="protein sequence ID" value="CAE1253422.1"/>
    <property type="molecule type" value="Genomic_DNA"/>
</dbReference>
<protein>
    <recommendedName>
        <fullName evidence="7">Katanin p80 WD40 repeat-containing subunit B1</fullName>
        <shortName evidence="7">Katanin p80 subunit B1</shortName>
    </recommendedName>
    <alternativeName>
        <fullName evidence="7">p80 katanin</fullName>
    </alternativeName>
</protein>
<evidence type="ECO:0000313" key="12">
    <source>
        <dbReference type="EMBL" id="CAE1253422.1"/>
    </source>
</evidence>
<evidence type="ECO:0000256" key="3">
    <source>
        <dbReference type="ARBA" id="ARBA00022574"/>
    </source>
</evidence>
<dbReference type="Proteomes" id="UP000597762">
    <property type="component" value="Unassembled WGS sequence"/>
</dbReference>
<organism evidence="12 13">
    <name type="scientific">Acanthosepion pharaonis</name>
    <name type="common">Pharaoh cuttlefish</name>
    <name type="synonym">Sepia pharaonis</name>
    <dbReference type="NCBI Taxonomy" id="158019"/>
    <lineage>
        <taxon>Eukaryota</taxon>
        <taxon>Metazoa</taxon>
        <taxon>Spiralia</taxon>
        <taxon>Lophotrochozoa</taxon>
        <taxon>Mollusca</taxon>
        <taxon>Cephalopoda</taxon>
        <taxon>Coleoidea</taxon>
        <taxon>Decapodiformes</taxon>
        <taxon>Sepiida</taxon>
        <taxon>Sepiina</taxon>
        <taxon>Sepiidae</taxon>
        <taxon>Acanthosepion</taxon>
    </lineage>
</organism>
<comment type="function">
    <text evidence="7">Participates in a complex which severs microtubules in an ATP-dependent manner. May act to target the enzymatic subunit of this complex to sites of action such as the centrosome. Microtubule severing may promote rapid reorganization of cellular microtubule arrays and the release of microtubules from the centrosome following nucleation.</text>
</comment>
<dbReference type="PROSITE" id="PS50082">
    <property type="entry name" value="WD_REPEATS_2"/>
    <property type="match status" value="4"/>
</dbReference>
<feature type="compositionally biased region" description="Basic and acidic residues" evidence="9">
    <location>
        <begin position="347"/>
        <end position="370"/>
    </location>
</feature>
<keyword evidence="4 7" id="KW-0493">Microtubule</keyword>
<proteinExistence type="inferred from homology"/>
<feature type="repeat" description="WD" evidence="8">
    <location>
        <begin position="22"/>
        <end position="63"/>
    </location>
</feature>
<dbReference type="PANTHER" id="PTHR19845">
    <property type="entry name" value="KATANIN P80 SUBUNIT"/>
    <property type="match status" value="1"/>
</dbReference>
<evidence type="ECO:0000256" key="7">
    <source>
        <dbReference type="HAMAP-Rule" id="MF_03022"/>
    </source>
</evidence>
<dbReference type="CDD" id="cd00200">
    <property type="entry name" value="WD40"/>
    <property type="match status" value="1"/>
</dbReference>
<dbReference type="GO" id="GO:0005874">
    <property type="term" value="C:microtubule"/>
    <property type="evidence" value="ECO:0007669"/>
    <property type="project" value="UniProtKB-KW"/>
</dbReference>
<evidence type="ECO:0000313" key="13">
    <source>
        <dbReference type="Proteomes" id="UP000597762"/>
    </source>
</evidence>
<dbReference type="AlphaFoldDB" id="A0A812C236"/>
<keyword evidence="7" id="KW-0132">Cell division</keyword>
<feature type="repeat" description="WD" evidence="8">
    <location>
        <begin position="148"/>
        <end position="189"/>
    </location>
</feature>
<evidence type="ECO:0000256" key="1">
    <source>
        <dbReference type="ARBA" id="ARBA00004245"/>
    </source>
</evidence>
<feature type="compositionally biased region" description="Basic and acidic residues" evidence="9">
    <location>
        <begin position="279"/>
        <end position="295"/>
    </location>
</feature>
<dbReference type="PRINTS" id="PR00320">
    <property type="entry name" value="GPROTEINBRPT"/>
</dbReference>
<dbReference type="PROSITE" id="PS50294">
    <property type="entry name" value="WD_REPEATS_REGION"/>
    <property type="match status" value="4"/>
</dbReference>
<comment type="subcellular location">
    <subcellularLocation>
        <location evidence="1 7">Cytoplasm</location>
        <location evidence="1 7">Cytoskeleton</location>
    </subcellularLocation>
    <subcellularLocation>
        <location evidence="7">Cytoplasm</location>
    </subcellularLocation>
    <subcellularLocation>
        <location evidence="7">Cytoplasm</location>
        <location evidence="7">Cytoskeleton</location>
        <location evidence="7">Microtubule organizing center</location>
        <location evidence="7">Centrosome</location>
    </subcellularLocation>
    <subcellularLocation>
        <location evidence="7">Cytoplasm</location>
        <location evidence="7">Cytoskeleton</location>
        <location evidence="7">Spindle pole</location>
    </subcellularLocation>
    <subcellularLocation>
        <location evidence="7">Cytoplasm</location>
        <location evidence="7">Cytoskeleton</location>
        <location evidence="7">Spindle</location>
    </subcellularLocation>
    <text evidence="7">Predominantly cytoplasmic. Localized to the interphase centrosome and mitotic spindle poles.</text>
</comment>
<dbReference type="Gene3D" id="2.130.10.10">
    <property type="entry name" value="YVTN repeat-like/Quinoprotein amine dehydrogenase"/>
    <property type="match status" value="1"/>
</dbReference>
<keyword evidence="2 7" id="KW-0963">Cytoplasm</keyword>
<dbReference type="InterPro" id="IPR036322">
    <property type="entry name" value="WD40_repeat_dom_sf"/>
</dbReference>
<keyword evidence="13" id="KW-1185">Reference proteome</keyword>
<dbReference type="InterPro" id="IPR001680">
    <property type="entry name" value="WD40_rpt"/>
</dbReference>
<evidence type="ECO:0000256" key="2">
    <source>
        <dbReference type="ARBA" id="ARBA00022490"/>
    </source>
</evidence>
<keyword evidence="7" id="KW-0498">Mitosis</keyword>
<accession>A0A812C236</accession>
<dbReference type="InterPro" id="IPR015943">
    <property type="entry name" value="WD40/YVTN_repeat-like_dom_sf"/>
</dbReference>
<dbReference type="SMART" id="SM00320">
    <property type="entry name" value="WD40"/>
    <property type="match status" value="5"/>
</dbReference>
<comment type="subunit">
    <text evidence="7">Interacts with KATNA1. This interaction enhances the microtubule binding and severing activity of KATNA1 and also targets this activity to the centrosome.</text>
</comment>
<comment type="similarity">
    <text evidence="7">Belongs to the WD repeat KATNB1 family.</text>
</comment>
<evidence type="ECO:0000256" key="10">
    <source>
        <dbReference type="SAM" id="SignalP"/>
    </source>
</evidence>
<dbReference type="InterPro" id="IPR020472">
    <property type="entry name" value="WD40_PAC1"/>
</dbReference>
<evidence type="ECO:0000256" key="6">
    <source>
        <dbReference type="ARBA" id="ARBA00023212"/>
    </source>
</evidence>
<keyword evidence="6 7" id="KW-0206">Cytoskeleton</keyword>
<gene>
    <name evidence="7" type="primary">KATNB1</name>
    <name evidence="12" type="ORF">SPHA_28422</name>
</gene>
<dbReference type="PANTHER" id="PTHR19845:SF0">
    <property type="entry name" value="KATANIN P80 WD40 REPEAT-CONTAINING SUBUNIT B1"/>
    <property type="match status" value="1"/>
</dbReference>
<feature type="signal peptide" evidence="10">
    <location>
        <begin position="1"/>
        <end position="20"/>
    </location>
</feature>
<evidence type="ECO:0000256" key="9">
    <source>
        <dbReference type="SAM" id="MobiDB-lite"/>
    </source>
</evidence>
<keyword evidence="10" id="KW-0732">Signal</keyword>
<comment type="caution">
    <text evidence="12">The sequence shown here is derived from an EMBL/GenBank/DDBJ whole genome shotgun (WGS) entry which is preliminary data.</text>
</comment>
<sequence>MYSTFFFFFFFFSLSDKTKMSLTSHVSPISAVQFDHSEEKVASGTRSGTFKLWDLETEKVQKTLSGHRAGIKSLAFLPTGDFIASASIDSSIKLWDIRRKGCIYTYKGHHGAVNHLQFSPDGGWVASAGEDGIVKLWDLKAGKLLRDLTGHKYGVNVIDFHPGELLLASGSCDRTVKFWDLETFQLVSSTPEISHEIDNILFHPSGSCLFAASANMLRVYGWEPTHCYDEIRTNWGNIASMCFTSTQLLAASHMETFVFPYLIILQRVKPIKEVLHREQKNNNTRVTDHFIERPPTKSTRQISSPYREHKRPGASILSSDSTNKDPGPIEAPSKDSDLAPHHVMPKPVEHDRRTENHKKLDSPNDHSDLSKHKHNNISPNNREPLRPQGSPSSHPKLVPGVKTQKLLIDELELEIFNQIEKGHTAVIDELQQRNENLLKIEDKWKYDNVRSAVKFCVDLSDPSLVVDMLSVLNVKKDLWNLDLCMILCPKLLDLITSPHRRYIETGCCTLKLILKTFGHLLKSSISPPGGIGVDISAEERMYKCKVINKHLGQIKQTIENLQKESGKIDDGLKEVFILMETL</sequence>
<dbReference type="Pfam" id="PF00400">
    <property type="entry name" value="WD40"/>
    <property type="match status" value="4"/>
</dbReference>
<evidence type="ECO:0000256" key="8">
    <source>
        <dbReference type="PROSITE-ProRule" id="PRU00221"/>
    </source>
</evidence>
<feature type="domain" description="Katanin p80 subunit C-terminal" evidence="11">
    <location>
        <begin position="421"/>
        <end position="575"/>
    </location>
</feature>
<evidence type="ECO:0000256" key="4">
    <source>
        <dbReference type="ARBA" id="ARBA00022701"/>
    </source>
</evidence>
<keyword evidence="5" id="KW-0677">Repeat</keyword>
<reference evidence="12" key="1">
    <citation type="submission" date="2021-01" db="EMBL/GenBank/DDBJ databases">
        <authorList>
            <person name="Li R."/>
            <person name="Bekaert M."/>
        </authorList>
    </citation>
    <scope>NUCLEOTIDE SEQUENCE</scope>
    <source>
        <strain evidence="12">Farmed</strain>
    </source>
</reference>
<dbReference type="InterPro" id="IPR026962">
    <property type="entry name" value="KTNB1"/>
</dbReference>